<proteinExistence type="inferred from homology"/>
<evidence type="ECO:0000256" key="1">
    <source>
        <dbReference type="ARBA" id="ARBA00006484"/>
    </source>
</evidence>
<dbReference type="OrthoDB" id="4577644at2"/>
<dbReference type="Pfam" id="PF00106">
    <property type="entry name" value="adh_short"/>
    <property type="match status" value="1"/>
</dbReference>
<dbReference type="SUPFAM" id="SSF51735">
    <property type="entry name" value="NAD(P)-binding Rossmann-fold domains"/>
    <property type="match status" value="1"/>
</dbReference>
<reference evidence="4 5" key="1">
    <citation type="submission" date="2018-09" db="EMBL/GenBank/DDBJ databases">
        <title>YIM PH 21725 draft genome.</title>
        <authorList>
            <person name="Miao C."/>
        </authorList>
    </citation>
    <scope>NUCLEOTIDE SEQUENCE [LARGE SCALE GENOMIC DNA]</scope>
    <source>
        <strain evidence="5">YIM PH21725</strain>
    </source>
</reference>
<protein>
    <submittedName>
        <fullName evidence="4">SDR family NAD(P)-dependent oxidoreductase</fullName>
    </submittedName>
</protein>
<evidence type="ECO:0000256" key="3">
    <source>
        <dbReference type="SAM" id="MobiDB-lite"/>
    </source>
</evidence>
<dbReference type="InterPro" id="IPR036291">
    <property type="entry name" value="NAD(P)-bd_dom_sf"/>
</dbReference>
<comment type="similarity">
    <text evidence="1">Belongs to the short-chain dehydrogenases/reductases (SDR) family.</text>
</comment>
<dbReference type="Gene3D" id="3.40.50.720">
    <property type="entry name" value="NAD(P)-binding Rossmann-like Domain"/>
    <property type="match status" value="1"/>
</dbReference>
<dbReference type="Proteomes" id="UP000285112">
    <property type="component" value="Unassembled WGS sequence"/>
</dbReference>
<dbReference type="PANTHER" id="PTHR43669">
    <property type="entry name" value="5-KETO-D-GLUCONATE 5-REDUCTASE"/>
    <property type="match status" value="1"/>
</dbReference>
<accession>A0A419I212</accession>
<dbReference type="GO" id="GO:0016491">
    <property type="term" value="F:oxidoreductase activity"/>
    <property type="evidence" value="ECO:0007669"/>
    <property type="project" value="UniProtKB-KW"/>
</dbReference>
<keyword evidence="5" id="KW-1185">Reference proteome</keyword>
<sequence>MPGKVVLITGAASGIGLAAAAGFARLRASLRVLGRSDERAGEAAGSVLWQVPGADVRPVTCDLGSIAEVRAFTRALHRRRGPPGRAAGVAEREGGEGPRR</sequence>
<comment type="caution">
    <text evidence="4">The sequence shown here is derived from an EMBL/GenBank/DDBJ whole genome shotgun (WGS) entry which is preliminary data.</text>
</comment>
<evidence type="ECO:0000313" key="5">
    <source>
        <dbReference type="Proteomes" id="UP000285112"/>
    </source>
</evidence>
<feature type="compositionally biased region" description="Basic and acidic residues" evidence="3">
    <location>
        <begin position="90"/>
        <end position="100"/>
    </location>
</feature>
<evidence type="ECO:0000313" key="4">
    <source>
        <dbReference type="EMBL" id="RJQ83834.1"/>
    </source>
</evidence>
<dbReference type="InterPro" id="IPR002347">
    <property type="entry name" value="SDR_fam"/>
</dbReference>
<dbReference type="PANTHER" id="PTHR43669:SF3">
    <property type="entry name" value="ALCOHOL DEHYDROGENASE, PUTATIVE (AFU_ORTHOLOGUE AFUA_3G03445)-RELATED"/>
    <property type="match status" value="1"/>
</dbReference>
<dbReference type="AlphaFoldDB" id="A0A419I212"/>
<gene>
    <name evidence="4" type="ORF">D5S19_18670</name>
</gene>
<evidence type="ECO:0000256" key="2">
    <source>
        <dbReference type="ARBA" id="ARBA00023002"/>
    </source>
</evidence>
<keyword evidence="2" id="KW-0560">Oxidoreductase</keyword>
<name>A0A419I212_9PSEU</name>
<organism evidence="4 5">
    <name type="scientific">Amycolatopsis panacis</name>
    <dbReference type="NCBI Taxonomy" id="2340917"/>
    <lineage>
        <taxon>Bacteria</taxon>
        <taxon>Bacillati</taxon>
        <taxon>Actinomycetota</taxon>
        <taxon>Actinomycetes</taxon>
        <taxon>Pseudonocardiales</taxon>
        <taxon>Pseudonocardiaceae</taxon>
        <taxon>Amycolatopsis</taxon>
    </lineage>
</organism>
<feature type="region of interest" description="Disordered" evidence="3">
    <location>
        <begin position="77"/>
        <end position="100"/>
    </location>
</feature>
<dbReference type="EMBL" id="QZFV01000091">
    <property type="protein sequence ID" value="RJQ83834.1"/>
    <property type="molecule type" value="Genomic_DNA"/>
</dbReference>
<dbReference type="RefSeq" id="WP_120024630.1">
    <property type="nucleotide sequence ID" value="NZ_QZFV01000091.1"/>
</dbReference>